<organism evidence="3 4">
    <name type="scientific">Saliniradius amylolyticus</name>
    <dbReference type="NCBI Taxonomy" id="2183582"/>
    <lineage>
        <taxon>Bacteria</taxon>
        <taxon>Pseudomonadati</taxon>
        <taxon>Pseudomonadota</taxon>
        <taxon>Gammaproteobacteria</taxon>
        <taxon>Alteromonadales</taxon>
        <taxon>Alteromonadaceae</taxon>
        <taxon>Saliniradius</taxon>
    </lineage>
</organism>
<dbReference type="InterPro" id="IPR006626">
    <property type="entry name" value="PbH1"/>
</dbReference>
<evidence type="ECO:0000313" key="4">
    <source>
        <dbReference type="Proteomes" id="UP000245728"/>
    </source>
</evidence>
<keyword evidence="4" id="KW-1185">Reference proteome</keyword>
<evidence type="ECO:0000256" key="1">
    <source>
        <dbReference type="SAM" id="MobiDB-lite"/>
    </source>
</evidence>
<dbReference type="KEGG" id="salh:HMF8227_00702"/>
<keyword evidence="2" id="KW-0732">Signal</keyword>
<accession>A0A2S2E0N2</accession>
<dbReference type="SMART" id="SM00710">
    <property type="entry name" value="PbH1"/>
    <property type="match status" value="5"/>
</dbReference>
<evidence type="ECO:0000313" key="3">
    <source>
        <dbReference type="EMBL" id="AWL11198.1"/>
    </source>
</evidence>
<dbReference type="PANTHER" id="PTHR41339">
    <property type="entry name" value="LIPL48"/>
    <property type="match status" value="1"/>
</dbReference>
<evidence type="ECO:0000256" key="2">
    <source>
        <dbReference type="SAM" id="SignalP"/>
    </source>
</evidence>
<name>A0A2S2E0N2_9ALTE</name>
<dbReference type="SUPFAM" id="SSF51126">
    <property type="entry name" value="Pectin lyase-like"/>
    <property type="match status" value="1"/>
</dbReference>
<protein>
    <recommendedName>
        <fullName evidence="5">Lipoprotein</fullName>
    </recommendedName>
</protein>
<dbReference type="Proteomes" id="UP000245728">
    <property type="component" value="Chromosome"/>
</dbReference>
<dbReference type="EMBL" id="CP029347">
    <property type="protein sequence ID" value="AWL11198.1"/>
    <property type="molecule type" value="Genomic_DNA"/>
</dbReference>
<dbReference type="AlphaFoldDB" id="A0A2S2E0N2"/>
<feature type="region of interest" description="Disordered" evidence="1">
    <location>
        <begin position="36"/>
        <end position="72"/>
    </location>
</feature>
<sequence>MELTSLFKASAVAAALALAGCGGDINISEGDIDNSVTNNNTGGDSGSGGDTGGDSGSGTDSAPGTSSDFLSGQVSDALGQDVEVRVLSGRLTADSGTSSKSAGVTAVPDNTITLTNDTVWALEGPVFVGNDKADSVNLVIEPGTIIFGRTGADYMVVSRDSAITAEGTAENPIIMTSYNDVLGDEVGAGQWGGLVILGNAPSTKCPQDGSDCALQVEGAEEGAVFGGTDTEDTSGTLKYVVVKYAGFEIAPDNELNGITFGGVGAGTTVDYVQVHSNADDGVEFFGGNVNAKHLVLTANRDDSVDWDNGYQGKLQYVYVEHAKNNGEGNRGIEGDGDGGDGTNFSNPMVSNLTIIGNDYDTADKDSEGVLLRDQTGAQIMNMLITGSAGMGECLEMDTDETVQANLTDGGLTISNSVISCNEPFKFEDGNVDLNDWFVNQQDNNQLIAYENRANLGLNQDGTLTSESSLLEAGGDPAQMMDNFFESNTFVGAVSTSGNDWRQGWAFGFGGGEVGVVESASGCPEGTTTITSVDGSTTTCQVSGKITADLTLTEGNLYAISGAVFVGGDNTDSATLTVEPGVTVFGESGNDYLVVSRGSKLEANGMADKPITFTSRQHVVSGLAAGEAGQWGGMILLGNAPSTKCPQDGSACSLQVEGAQEGAVFGGTDTEDNSGTLRYVRVMHGGFEIAPDNELNGITFGGVGSGTTVEYLQVHKNADDGVEFFGGNVQAKYLVLTGIRDDSVDWDNGFKGKMQYVLVKHDANDGEANRGIEGDGDGGDGTDFSNPIVANMTIIGNAYDSADKDSEGVLLRDQTNAQLYNFVVTGPAGMGECFEADLSDGDTTLEQNMDGTRSPQMVFQNSVLACSETIKNSGDFDQQAWFTGQEGNSLLTESDAVVNGIYTTDSTTPADVNAVDSFFDTVDFIGAVKDADNDWTADWTVGLQD</sequence>
<gene>
    <name evidence="3" type="ORF">HMF8227_00702</name>
</gene>
<evidence type="ECO:0008006" key="5">
    <source>
        <dbReference type="Google" id="ProtNLM"/>
    </source>
</evidence>
<proteinExistence type="predicted"/>
<dbReference type="RefSeq" id="WP_109338863.1">
    <property type="nucleotide sequence ID" value="NZ_CP029347.1"/>
</dbReference>
<feature type="compositionally biased region" description="Gly residues" evidence="1">
    <location>
        <begin position="43"/>
        <end position="56"/>
    </location>
</feature>
<reference evidence="3 4" key="1">
    <citation type="submission" date="2018-05" db="EMBL/GenBank/DDBJ databases">
        <title>Salinimonas sp. HMF8227 Genome sequencing and assembly.</title>
        <authorList>
            <person name="Kang H."/>
            <person name="Kang J."/>
            <person name="Cha I."/>
            <person name="Kim H."/>
            <person name="Joh K."/>
        </authorList>
    </citation>
    <scope>NUCLEOTIDE SEQUENCE [LARGE SCALE GENOMIC DNA]</scope>
    <source>
        <strain evidence="3 4">HMF8227</strain>
    </source>
</reference>
<dbReference type="InterPro" id="IPR011050">
    <property type="entry name" value="Pectin_lyase_fold/virulence"/>
</dbReference>
<dbReference type="OrthoDB" id="237393at2"/>
<feature type="compositionally biased region" description="Low complexity" evidence="1">
    <location>
        <begin position="57"/>
        <end position="68"/>
    </location>
</feature>
<dbReference type="PANTHER" id="PTHR41339:SF1">
    <property type="entry name" value="SECRETED PROTEIN"/>
    <property type="match status" value="1"/>
</dbReference>
<feature type="signal peptide" evidence="2">
    <location>
        <begin position="1"/>
        <end position="19"/>
    </location>
</feature>
<feature type="chain" id="PRO_5015534879" description="Lipoprotein" evidence="2">
    <location>
        <begin position="20"/>
        <end position="944"/>
    </location>
</feature>